<gene>
    <name evidence="8" type="ORF">GGD57_002376</name>
</gene>
<evidence type="ECO:0000313" key="8">
    <source>
        <dbReference type="EMBL" id="MBB4235802.1"/>
    </source>
</evidence>
<feature type="transmembrane region" description="Helical" evidence="7">
    <location>
        <begin position="249"/>
        <end position="274"/>
    </location>
</feature>
<feature type="transmembrane region" description="Helical" evidence="7">
    <location>
        <begin position="142"/>
        <end position="162"/>
    </location>
</feature>
<reference evidence="8 9" key="1">
    <citation type="submission" date="2020-08" db="EMBL/GenBank/DDBJ databases">
        <title>Genomic Encyclopedia of Type Strains, Phase IV (KMG-V): Genome sequencing to study the core and pangenomes of soil and plant-associated prokaryotes.</title>
        <authorList>
            <person name="Whitman W."/>
        </authorList>
    </citation>
    <scope>NUCLEOTIDE SEQUENCE [LARGE SCALE GENOMIC DNA]</scope>
    <source>
        <strain evidence="8 9">SEMIA 4089</strain>
    </source>
</reference>
<feature type="transmembrane region" description="Helical" evidence="7">
    <location>
        <begin position="102"/>
        <end position="122"/>
    </location>
</feature>
<feature type="transmembrane region" description="Helical" evidence="7">
    <location>
        <begin position="21"/>
        <end position="42"/>
    </location>
</feature>
<dbReference type="GO" id="GO:0015297">
    <property type="term" value="F:antiporter activity"/>
    <property type="evidence" value="ECO:0007669"/>
    <property type="project" value="InterPro"/>
</dbReference>
<evidence type="ECO:0000256" key="1">
    <source>
        <dbReference type="ARBA" id="ARBA00004429"/>
    </source>
</evidence>
<dbReference type="Proteomes" id="UP000540909">
    <property type="component" value="Unassembled WGS sequence"/>
</dbReference>
<evidence type="ECO:0000256" key="7">
    <source>
        <dbReference type="SAM" id="Phobius"/>
    </source>
</evidence>
<feature type="transmembrane region" description="Helical" evidence="7">
    <location>
        <begin position="203"/>
        <end position="228"/>
    </location>
</feature>
<dbReference type="GO" id="GO:0042910">
    <property type="term" value="F:xenobiotic transmembrane transporter activity"/>
    <property type="evidence" value="ECO:0007669"/>
    <property type="project" value="InterPro"/>
</dbReference>
<dbReference type="Pfam" id="PF01554">
    <property type="entry name" value="MatE"/>
    <property type="match status" value="2"/>
</dbReference>
<dbReference type="RefSeq" id="WP_184469817.1">
    <property type="nucleotide sequence ID" value="NZ_JACIFY010000007.1"/>
</dbReference>
<keyword evidence="4 7" id="KW-0812">Transmembrane</keyword>
<feature type="transmembrane region" description="Helical" evidence="7">
    <location>
        <begin position="48"/>
        <end position="70"/>
    </location>
</feature>
<feature type="transmembrane region" description="Helical" evidence="7">
    <location>
        <begin position="367"/>
        <end position="388"/>
    </location>
</feature>
<evidence type="ECO:0000313" key="9">
    <source>
        <dbReference type="Proteomes" id="UP000540909"/>
    </source>
</evidence>
<feature type="transmembrane region" description="Helical" evidence="7">
    <location>
        <begin position="174"/>
        <end position="197"/>
    </location>
</feature>
<dbReference type="PIRSF" id="PIRSF006603">
    <property type="entry name" value="DinF"/>
    <property type="match status" value="1"/>
</dbReference>
<comment type="caution">
    <text evidence="8">The sequence shown here is derived from an EMBL/GenBank/DDBJ whole genome shotgun (WGS) entry which is preliminary data.</text>
</comment>
<evidence type="ECO:0000256" key="2">
    <source>
        <dbReference type="ARBA" id="ARBA00022448"/>
    </source>
</evidence>
<protein>
    <submittedName>
        <fullName evidence="8">Putative MATE family efflux protein</fullName>
    </submittedName>
</protein>
<dbReference type="GO" id="GO:0005886">
    <property type="term" value="C:plasma membrane"/>
    <property type="evidence" value="ECO:0007669"/>
    <property type="project" value="UniProtKB-SubCell"/>
</dbReference>
<accession>A0A7W6R360</accession>
<feature type="transmembrane region" description="Helical" evidence="7">
    <location>
        <begin position="395"/>
        <end position="415"/>
    </location>
</feature>
<dbReference type="EMBL" id="JACIFY010000007">
    <property type="protein sequence ID" value="MBB4235802.1"/>
    <property type="molecule type" value="Genomic_DNA"/>
</dbReference>
<feature type="transmembrane region" description="Helical" evidence="7">
    <location>
        <begin position="326"/>
        <end position="347"/>
    </location>
</feature>
<keyword evidence="6 7" id="KW-0472">Membrane</keyword>
<dbReference type="NCBIfam" id="TIGR00797">
    <property type="entry name" value="matE"/>
    <property type="match status" value="1"/>
</dbReference>
<dbReference type="PANTHER" id="PTHR43549:SF3">
    <property type="entry name" value="MULTIDRUG RESISTANCE PROTEIN YPNP-RELATED"/>
    <property type="match status" value="1"/>
</dbReference>
<sequence length="480" mass="50447">MGRVTSNAPTSDRRSLLAGPIIPAIMRLSIPTVLVLVVQTSVGAAETYFVSFLGTDAVAGVTLVFPVLMLMQMMSNGGIGGGTAAAVARAIGAGRRDDADALVWHSVVIAWVFGILFTTLAFSLGSVLYRSMGGEGDALNAALTYSAVVFSGAVPIWVTALLSSALRGAGNPKVPAIVIISGTFILLPLSPALIFGWGPFPNMGVAGGGVAVVVYYLIAALALVSYLRSGRSTLRLRIVRLERRLFSEILGVGLLSAIGTIQVNLSVVFVTAAVGHFGIDALAGYGIASRLDYLQIPVIFGVGTAIVTMVGLNIGAGQVERARRVAWLGAALAFGFSAVVGIVATAWPWVWMRLFTGSFEVVAQGSLYLTTVAPFYPVVAFGLALYFASQGAKRVLLPVLAGTMRMVIAAFIGWATVEWMGADLPTLYAIVALSAIIYGILSTIAVYWPKWEKVELQGGRDREFRYATDGTSKNTSRIAG</sequence>
<evidence type="ECO:0000256" key="4">
    <source>
        <dbReference type="ARBA" id="ARBA00022692"/>
    </source>
</evidence>
<proteinExistence type="predicted"/>
<dbReference type="InterPro" id="IPR052031">
    <property type="entry name" value="Membrane_Transporter-Flippase"/>
</dbReference>
<name>A0A7W6R360_9HYPH</name>
<dbReference type="PANTHER" id="PTHR43549">
    <property type="entry name" value="MULTIDRUG RESISTANCE PROTEIN YPNP-RELATED"/>
    <property type="match status" value="1"/>
</dbReference>
<keyword evidence="5 7" id="KW-1133">Transmembrane helix</keyword>
<evidence type="ECO:0000256" key="6">
    <source>
        <dbReference type="ARBA" id="ARBA00023136"/>
    </source>
</evidence>
<dbReference type="CDD" id="cd13148">
    <property type="entry name" value="MATE_like_3"/>
    <property type="match status" value="1"/>
</dbReference>
<dbReference type="AlphaFoldDB" id="A0A7W6R360"/>
<keyword evidence="2" id="KW-0813">Transport</keyword>
<dbReference type="InterPro" id="IPR048279">
    <property type="entry name" value="MdtK-like"/>
</dbReference>
<dbReference type="InterPro" id="IPR002528">
    <property type="entry name" value="MATE_fam"/>
</dbReference>
<keyword evidence="3" id="KW-1003">Cell membrane</keyword>
<feature type="transmembrane region" description="Helical" evidence="7">
    <location>
        <begin position="427"/>
        <end position="448"/>
    </location>
</feature>
<feature type="transmembrane region" description="Helical" evidence="7">
    <location>
        <begin position="294"/>
        <end position="314"/>
    </location>
</feature>
<comment type="subcellular location">
    <subcellularLocation>
        <location evidence="1">Cell inner membrane</location>
        <topology evidence="1">Multi-pass membrane protein</topology>
    </subcellularLocation>
</comment>
<evidence type="ECO:0000256" key="3">
    <source>
        <dbReference type="ARBA" id="ARBA00022475"/>
    </source>
</evidence>
<evidence type="ECO:0000256" key="5">
    <source>
        <dbReference type="ARBA" id="ARBA00022989"/>
    </source>
</evidence>
<organism evidence="8 9">
    <name type="scientific">Rhizobium esperanzae</name>
    <dbReference type="NCBI Taxonomy" id="1967781"/>
    <lineage>
        <taxon>Bacteria</taxon>
        <taxon>Pseudomonadati</taxon>
        <taxon>Pseudomonadota</taxon>
        <taxon>Alphaproteobacteria</taxon>
        <taxon>Hyphomicrobiales</taxon>
        <taxon>Rhizobiaceae</taxon>
        <taxon>Rhizobium/Agrobacterium group</taxon>
        <taxon>Rhizobium</taxon>
    </lineage>
</organism>